<sequence>MEEADIQAMKRIENQAETYQVLARRILTWVNCARRYLSTTELRSALAVGEEDAFPENESALEFLFSICGGLVTTSTGPYSESADALQFSRFTAYDYRLLMRRTWFPHAETEVARACIAYLSSRRFEQSFCGSYEGFEERLRRNPFFAYAA</sequence>
<evidence type="ECO:0000313" key="3">
    <source>
        <dbReference type="Proteomes" id="UP000235786"/>
    </source>
</evidence>
<reference evidence="2 3" key="1">
    <citation type="submission" date="2016-04" db="EMBL/GenBank/DDBJ databases">
        <title>A degradative enzymes factory behind the ericoid mycorrhizal symbiosis.</title>
        <authorList>
            <consortium name="DOE Joint Genome Institute"/>
            <person name="Martino E."/>
            <person name="Morin E."/>
            <person name="Grelet G."/>
            <person name="Kuo A."/>
            <person name="Kohler A."/>
            <person name="Daghino S."/>
            <person name="Barry K."/>
            <person name="Choi C."/>
            <person name="Cichocki N."/>
            <person name="Clum A."/>
            <person name="Copeland A."/>
            <person name="Hainaut M."/>
            <person name="Haridas S."/>
            <person name="Labutti K."/>
            <person name="Lindquist E."/>
            <person name="Lipzen A."/>
            <person name="Khouja H.-R."/>
            <person name="Murat C."/>
            <person name="Ohm R."/>
            <person name="Olson A."/>
            <person name="Spatafora J."/>
            <person name="Veneault-Fourrey C."/>
            <person name="Henrissat B."/>
            <person name="Grigoriev I."/>
            <person name="Martin F."/>
            <person name="Perotto S."/>
        </authorList>
    </citation>
    <scope>NUCLEOTIDE SEQUENCE [LARGE SCALE GENOMIC DNA]</scope>
    <source>
        <strain evidence="2 3">F</strain>
    </source>
</reference>
<organism evidence="2 3">
    <name type="scientific">Hyaloscypha variabilis (strain UAMH 11265 / GT02V1 / F)</name>
    <name type="common">Meliniomyces variabilis</name>
    <dbReference type="NCBI Taxonomy" id="1149755"/>
    <lineage>
        <taxon>Eukaryota</taxon>
        <taxon>Fungi</taxon>
        <taxon>Dikarya</taxon>
        <taxon>Ascomycota</taxon>
        <taxon>Pezizomycotina</taxon>
        <taxon>Leotiomycetes</taxon>
        <taxon>Helotiales</taxon>
        <taxon>Hyaloscyphaceae</taxon>
        <taxon>Hyaloscypha</taxon>
        <taxon>Hyaloscypha variabilis</taxon>
    </lineage>
</organism>
<gene>
    <name evidence="2" type="ORF">L207DRAFT_426416</name>
</gene>
<dbReference type="OrthoDB" id="195446at2759"/>
<evidence type="ECO:0000313" key="2">
    <source>
        <dbReference type="EMBL" id="PMD41172.1"/>
    </source>
</evidence>
<keyword evidence="3" id="KW-1185">Reference proteome</keyword>
<accession>A0A2J6RRN3</accession>
<evidence type="ECO:0000259" key="1">
    <source>
        <dbReference type="Pfam" id="PF22939"/>
    </source>
</evidence>
<dbReference type="Proteomes" id="UP000235786">
    <property type="component" value="Unassembled WGS sequence"/>
</dbReference>
<proteinExistence type="predicted"/>
<dbReference type="EMBL" id="KZ613944">
    <property type="protein sequence ID" value="PMD41172.1"/>
    <property type="molecule type" value="Genomic_DNA"/>
</dbReference>
<name>A0A2J6RRN3_HYAVF</name>
<dbReference type="InterPro" id="IPR054471">
    <property type="entry name" value="GPIID_WHD"/>
</dbReference>
<dbReference type="AlphaFoldDB" id="A0A2J6RRN3"/>
<dbReference type="Pfam" id="PF22939">
    <property type="entry name" value="WHD_GPIID"/>
    <property type="match status" value="1"/>
</dbReference>
<dbReference type="STRING" id="1149755.A0A2J6RRN3"/>
<protein>
    <recommendedName>
        <fullName evidence="1">GPI inositol-deacylase winged helix domain-containing protein</fullName>
    </recommendedName>
</protein>
<feature type="non-terminal residue" evidence="2">
    <location>
        <position position="150"/>
    </location>
</feature>
<feature type="domain" description="GPI inositol-deacylase winged helix" evidence="1">
    <location>
        <begin position="15"/>
        <end position="74"/>
    </location>
</feature>